<reference evidence="4 5" key="1">
    <citation type="submission" date="2020-02" db="EMBL/GenBank/DDBJ databases">
        <title>Broccoli isolated Pseudomonas sp.</title>
        <authorList>
            <person name="Fujikawa T."/>
            <person name="Sawada H."/>
        </authorList>
    </citation>
    <scope>NUCLEOTIDE SEQUENCE [LARGE SCALE GENOMIC DNA]</scope>
    <source>
        <strain evidence="4 5">MAFF212427</strain>
    </source>
</reference>
<accession>A0A6B3P3R9</accession>
<evidence type="ECO:0000313" key="5">
    <source>
        <dbReference type="Proteomes" id="UP000482634"/>
    </source>
</evidence>
<dbReference type="GO" id="GO:0016020">
    <property type="term" value="C:membrane"/>
    <property type="evidence" value="ECO:0007669"/>
    <property type="project" value="TreeGrafter"/>
</dbReference>
<organism evidence="4 5">
    <name type="scientific">Pseudomonas brassicae</name>
    <dbReference type="NCBI Taxonomy" id="2708063"/>
    <lineage>
        <taxon>Bacteria</taxon>
        <taxon>Pseudomonadati</taxon>
        <taxon>Pseudomonadota</taxon>
        <taxon>Gammaproteobacteria</taxon>
        <taxon>Pseudomonadales</taxon>
        <taxon>Pseudomonadaceae</taxon>
        <taxon>Pseudomonas</taxon>
    </lineage>
</organism>
<protein>
    <submittedName>
        <fullName evidence="4">Long-chain fatty acid--CoA ligase</fullName>
    </submittedName>
</protein>
<sequence>MNGFSFEHLVRQLEQFPASVIEGPTVAGPRATVRFAQVGARAVHLAASLRASGLLRHEVLGLRSPNVIEWVIWDLAALLNGHVLHVFAEDGPSEPAVTLRERYGYRLMVDARARGDEGAGIVSLDDAQVLQLAPGAPVLATPADLYSMVYSSGSSGEPKGLLVSKAGTAYLINQFLADYDLDAEDRSLIFMTLSNFQQRMSMYAFLWCGTSFSLTTLDNAFTSANDFSPTYMVAPPSIYEEALARFPGQPGTPNSIRNGLGGHLRFVHTGMAPTSDSVMQRFAREGIAMYEAYGVTEAGMVAWNTPQASRLGAVGKPVNRAEVFLTDDGEIVVKRQFPLCLGYFEASEQDQLATFCDGQIPTGDIGEFDADGFLYLRGRRKNLITTRSGEKFLPEQVERGINAVDTFKWCVVVYDPACDTLYCYLVPTRYQPDAQHAQRVRSVVAERFRRPIAIQLIYTQLEPSVGQGTLTRNLKIRRGPLLAWLQASLAEHDARLCRFDFPAPPAAFIEHVPTLERIE</sequence>
<evidence type="ECO:0000259" key="3">
    <source>
        <dbReference type="Pfam" id="PF00501"/>
    </source>
</evidence>
<dbReference type="EMBL" id="JAAHBU010000439">
    <property type="protein sequence ID" value="NER66364.1"/>
    <property type="molecule type" value="Genomic_DNA"/>
</dbReference>
<proteinExistence type="predicted"/>
<dbReference type="Pfam" id="PF00501">
    <property type="entry name" value="AMP-binding"/>
    <property type="match status" value="1"/>
</dbReference>
<dbReference type="Proteomes" id="UP000482634">
    <property type="component" value="Unassembled WGS sequence"/>
</dbReference>
<evidence type="ECO:0000256" key="2">
    <source>
        <dbReference type="ARBA" id="ARBA00022840"/>
    </source>
</evidence>
<keyword evidence="1" id="KW-0547">Nucleotide-binding</keyword>
<evidence type="ECO:0000313" key="4">
    <source>
        <dbReference type="EMBL" id="NER66364.1"/>
    </source>
</evidence>
<dbReference type="SUPFAM" id="SSF56801">
    <property type="entry name" value="Acetyl-CoA synthetase-like"/>
    <property type="match status" value="1"/>
</dbReference>
<keyword evidence="4" id="KW-0436">Ligase</keyword>
<gene>
    <name evidence="4" type="ORF">G3436_24015</name>
</gene>
<dbReference type="PANTHER" id="PTHR43272">
    <property type="entry name" value="LONG-CHAIN-FATTY-ACID--COA LIGASE"/>
    <property type="match status" value="1"/>
</dbReference>
<dbReference type="GO" id="GO:0004467">
    <property type="term" value="F:long-chain fatty acid-CoA ligase activity"/>
    <property type="evidence" value="ECO:0007669"/>
    <property type="project" value="TreeGrafter"/>
</dbReference>
<dbReference type="RefSeq" id="WP_163950307.1">
    <property type="nucleotide sequence ID" value="NZ_JAAHBU010000439.1"/>
</dbReference>
<name>A0A6B3P3R9_9PSED</name>
<dbReference type="PROSITE" id="PS00455">
    <property type="entry name" value="AMP_BINDING"/>
    <property type="match status" value="1"/>
</dbReference>
<dbReference type="InterPro" id="IPR000873">
    <property type="entry name" value="AMP-dep_synth/lig_dom"/>
</dbReference>
<dbReference type="Gene3D" id="3.40.50.12780">
    <property type="entry name" value="N-terminal domain of ligase-like"/>
    <property type="match status" value="1"/>
</dbReference>
<dbReference type="PANTHER" id="PTHR43272:SF33">
    <property type="entry name" value="AMP-BINDING DOMAIN-CONTAINING PROTEIN-RELATED"/>
    <property type="match status" value="1"/>
</dbReference>
<feature type="non-terminal residue" evidence="4">
    <location>
        <position position="519"/>
    </location>
</feature>
<feature type="domain" description="AMP-dependent synthetase/ligase" evidence="3">
    <location>
        <begin position="29"/>
        <end position="330"/>
    </location>
</feature>
<evidence type="ECO:0000256" key="1">
    <source>
        <dbReference type="ARBA" id="ARBA00022741"/>
    </source>
</evidence>
<dbReference type="InterPro" id="IPR020845">
    <property type="entry name" value="AMP-binding_CS"/>
</dbReference>
<keyword evidence="2" id="KW-0067">ATP-binding</keyword>
<comment type="caution">
    <text evidence="4">The sequence shown here is derived from an EMBL/GenBank/DDBJ whole genome shotgun (WGS) entry which is preliminary data.</text>
</comment>
<keyword evidence="5" id="KW-1185">Reference proteome</keyword>
<dbReference type="InterPro" id="IPR042099">
    <property type="entry name" value="ANL_N_sf"/>
</dbReference>
<dbReference type="AlphaFoldDB" id="A0A6B3P3R9"/>
<dbReference type="GO" id="GO:0005524">
    <property type="term" value="F:ATP binding"/>
    <property type="evidence" value="ECO:0007669"/>
    <property type="project" value="UniProtKB-KW"/>
</dbReference>